<evidence type="ECO:0000256" key="2">
    <source>
        <dbReference type="PROSITE-ProRule" id="PRU00235"/>
    </source>
</evidence>
<name>A0ABQ7GZR2_DUNSA</name>
<keyword evidence="5" id="KW-1185">Reference proteome</keyword>
<evidence type="ECO:0000256" key="1">
    <source>
        <dbReference type="ARBA" id="ARBA00022737"/>
    </source>
</evidence>
<accession>A0ABQ7GZR2</accession>
<feature type="repeat" description="RCC1" evidence="2">
    <location>
        <begin position="6"/>
        <end position="58"/>
    </location>
</feature>
<dbReference type="InterPro" id="IPR009091">
    <property type="entry name" value="RCC1/BLIP-II"/>
</dbReference>
<dbReference type="SUPFAM" id="SSF50985">
    <property type="entry name" value="RCC1/BLIP-II"/>
    <property type="match status" value="1"/>
</dbReference>
<keyword evidence="1" id="KW-0677">Repeat</keyword>
<dbReference type="InterPro" id="IPR051210">
    <property type="entry name" value="Ub_ligase/GEF_domain"/>
</dbReference>
<dbReference type="InterPro" id="IPR058923">
    <property type="entry name" value="RCC1-like_dom"/>
</dbReference>
<evidence type="ECO:0000259" key="3">
    <source>
        <dbReference type="Pfam" id="PF25390"/>
    </source>
</evidence>
<organism evidence="4 5">
    <name type="scientific">Dunaliella salina</name>
    <name type="common">Green alga</name>
    <name type="synonym">Protococcus salinus</name>
    <dbReference type="NCBI Taxonomy" id="3046"/>
    <lineage>
        <taxon>Eukaryota</taxon>
        <taxon>Viridiplantae</taxon>
        <taxon>Chlorophyta</taxon>
        <taxon>core chlorophytes</taxon>
        <taxon>Chlorophyceae</taxon>
        <taxon>CS clade</taxon>
        <taxon>Chlamydomonadales</taxon>
        <taxon>Dunaliellaceae</taxon>
        <taxon>Dunaliella</taxon>
    </lineage>
</organism>
<dbReference type="Pfam" id="PF25390">
    <property type="entry name" value="WD40_RLD"/>
    <property type="match status" value="1"/>
</dbReference>
<dbReference type="PANTHER" id="PTHR22870">
    <property type="entry name" value="REGULATOR OF CHROMOSOME CONDENSATION"/>
    <property type="match status" value="1"/>
</dbReference>
<dbReference type="PRINTS" id="PR00633">
    <property type="entry name" value="RCCNDNSATION"/>
</dbReference>
<dbReference type="Proteomes" id="UP000815325">
    <property type="component" value="Unassembled WGS sequence"/>
</dbReference>
<feature type="repeat" description="RCC1" evidence="2">
    <location>
        <begin position="164"/>
        <end position="223"/>
    </location>
</feature>
<dbReference type="InterPro" id="IPR000408">
    <property type="entry name" value="Reg_chr_condens"/>
</dbReference>
<dbReference type="EMBL" id="MU069523">
    <property type="protein sequence ID" value="KAF5840100.1"/>
    <property type="molecule type" value="Genomic_DNA"/>
</dbReference>
<feature type="repeat" description="RCC1" evidence="2">
    <location>
        <begin position="110"/>
        <end position="163"/>
    </location>
</feature>
<gene>
    <name evidence="4" type="ORF">DUNSADRAFT_17701</name>
</gene>
<evidence type="ECO:0000313" key="5">
    <source>
        <dbReference type="Proteomes" id="UP000815325"/>
    </source>
</evidence>
<feature type="repeat" description="RCC1" evidence="2">
    <location>
        <begin position="59"/>
        <end position="109"/>
    </location>
</feature>
<dbReference type="PROSITE" id="PS00626">
    <property type="entry name" value="RCC1_2"/>
    <property type="match status" value="3"/>
</dbReference>
<feature type="domain" description="RCC1-like" evidence="3">
    <location>
        <begin position="9"/>
        <end position="410"/>
    </location>
</feature>
<comment type="caution">
    <text evidence="4">The sequence shown here is derived from an EMBL/GenBank/DDBJ whole genome shotgun (WGS) entry which is preliminary data.</text>
</comment>
<dbReference type="PANTHER" id="PTHR22870:SF408">
    <property type="entry name" value="OS09G0560450 PROTEIN"/>
    <property type="match status" value="1"/>
</dbReference>
<feature type="repeat" description="RCC1" evidence="2">
    <location>
        <begin position="335"/>
        <end position="414"/>
    </location>
</feature>
<dbReference type="Gene3D" id="2.130.10.30">
    <property type="entry name" value="Regulator of chromosome condensation 1/beta-lactamase-inhibitor protein II"/>
    <property type="match status" value="2"/>
</dbReference>
<feature type="repeat" description="RCC1" evidence="2">
    <location>
        <begin position="274"/>
        <end position="334"/>
    </location>
</feature>
<dbReference type="PROSITE" id="PS50012">
    <property type="entry name" value="RCC1_3"/>
    <property type="match status" value="7"/>
</dbReference>
<evidence type="ECO:0000313" key="4">
    <source>
        <dbReference type="EMBL" id="KAF5840100.1"/>
    </source>
</evidence>
<protein>
    <submittedName>
        <fullName evidence="4">Regulator of chromosome condensation 1/beta-lactamase-inhibitor protein II</fullName>
    </submittedName>
</protein>
<feature type="repeat" description="RCC1" evidence="2">
    <location>
        <begin position="224"/>
        <end position="273"/>
    </location>
</feature>
<proteinExistence type="predicted"/>
<sequence length="422" mass="44797">MVQVQRILATCGNGHLGRLGHGIGQESSKFLRIVGSLVGYEIEQVACGGAHTAVVTDDGSLFTFGQNDFGQLGHSAGDKYVAVPIEVTLPDPVVSVAAGEHHTLCLTKADEVWAWGRHESGQCGLGDGAKPKYPEPRLVKELNRAGIKELAAGAEHSMALTSAGDVLSWGAGAFGALGLGGKGAGAGGGDVKWEPQQIRGDLRSARVRSLVANYFSSGAVDDQGRAWTWGHGLHWQLGHGTMEHQMMPKQVPGLSGVTTMALGHMHALAGTAVGRLYTWGTDEFGALGRGEASMKVRLPVKTPTEVRGVSGLGTGAAPKALAAGWKHSAGITPDGRVLTWGWNGAYNEDSWFMGDSGSGQLGQGDNHDRWDPTLVQRLHTSPKRFYDLRMSYIKPWKALQISCGRNHTAAVIETELDTRDLN</sequence>
<reference evidence="4" key="1">
    <citation type="submission" date="2017-08" db="EMBL/GenBank/DDBJ databases">
        <authorList>
            <person name="Polle J.E."/>
            <person name="Barry K."/>
            <person name="Cushman J."/>
            <person name="Schmutz J."/>
            <person name="Tran D."/>
            <person name="Hathwaick L.T."/>
            <person name="Yim W.C."/>
            <person name="Jenkins J."/>
            <person name="Mckie-Krisberg Z.M."/>
            <person name="Prochnik S."/>
            <person name="Lindquist E."/>
            <person name="Dockter R.B."/>
            <person name="Adam C."/>
            <person name="Molina H."/>
            <person name="Bunkerborg J."/>
            <person name="Jin E."/>
            <person name="Buchheim M."/>
            <person name="Magnuson J."/>
        </authorList>
    </citation>
    <scope>NUCLEOTIDE SEQUENCE</scope>
    <source>
        <strain evidence="4">CCAP 19/18</strain>
    </source>
</reference>